<dbReference type="Gene3D" id="2.120.10.30">
    <property type="entry name" value="TolB, C-terminal domain"/>
    <property type="match status" value="2"/>
</dbReference>
<dbReference type="EMBL" id="CP001791">
    <property type="protein sequence ID" value="ADH98195.1"/>
    <property type="molecule type" value="Genomic_DNA"/>
</dbReference>
<sequence length="414" mass="43942">MSNSLKKTDQIKKKKLIIPFGKGLFSVATVIVLSACFSNNADDGDDAQNENPNAGNSDNNDAEMVMDGQALPDSVEMSVGEIDVLTGLDGMGYQNGNPDDTKFNHPAGIVPFDDGFLITDSGNHTLRYVSMSGQSETFAGRYDGYDEYGEPEGRFDHGTGEEAGFDTPLGLVYDEDSGLLYVADAGNGAIRRVTEDGEVSTVAEDLDYPTDLILLDGSLIVSEARAHVLTLVDPESGETEHLAGGGYEEADGELVGRFADGSGEGAGFNEPFGLAVLEETIVVADSGNQRIRQVTLDGEVTTLAGSGDNLIPGADYITPGSDDGPVSEAGFHFPRGVAVLSSGAILVADTYNHRLRLITEDEVLPVAGHGVHGMVNGPVEDALFDGPYHVAVFGERILVTDHWNHMIREVELVE</sequence>
<keyword evidence="4" id="KW-0732">Signal</keyword>
<dbReference type="RefSeq" id="WP_013171624.1">
    <property type="nucleotide sequence ID" value="NC_014219.1"/>
</dbReference>
<dbReference type="STRING" id="439292.Bsel_0660"/>
<evidence type="ECO:0000313" key="6">
    <source>
        <dbReference type="Proteomes" id="UP000000271"/>
    </source>
</evidence>
<feature type="compositionally biased region" description="Polar residues" evidence="3">
    <location>
        <begin position="49"/>
        <end position="59"/>
    </location>
</feature>
<dbReference type="eggNOG" id="COG3391">
    <property type="taxonomic scope" value="Bacteria"/>
</dbReference>
<dbReference type="PROSITE" id="PS51125">
    <property type="entry name" value="NHL"/>
    <property type="match status" value="1"/>
</dbReference>
<evidence type="ECO:0000256" key="3">
    <source>
        <dbReference type="SAM" id="MobiDB-lite"/>
    </source>
</evidence>
<dbReference type="InterPro" id="IPR001258">
    <property type="entry name" value="NHL_repeat"/>
</dbReference>
<evidence type="ECO:0000256" key="4">
    <source>
        <dbReference type="SAM" id="SignalP"/>
    </source>
</evidence>
<gene>
    <name evidence="5" type="ordered locus">Bsel_0660</name>
</gene>
<dbReference type="AlphaFoldDB" id="D6XYN7"/>
<keyword evidence="1" id="KW-0677">Repeat</keyword>
<protein>
    <submittedName>
        <fullName evidence="5">NHL repeat containing protein</fullName>
    </submittedName>
</protein>
<feature type="chain" id="PRO_5003090997" evidence="4">
    <location>
        <begin position="42"/>
        <end position="414"/>
    </location>
</feature>
<proteinExistence type="predicted"/>
<dbReference type="KEGG" id="bse:Bsel_0660"/>
<evidence type="ECO:0000256" key="2">
    <source>
        <dbReference type="PROSITE-ProRule" id="PRU00504"/>
    </source>
</evidence>
<feature type="region of interest" description="Disordered" evidence="3">
    <location>
        <begin position="43"/>
        <end position="64"/>
    </location>
</feature>
<keyword evidence="6" id="KW-1185">Reference proteome</keyword>
<organism evidence="5 6">
    <name type="scientific">Bacillus selenitireducens (strain ATCC 700615 / DSM 15326 / MLS10)</name>
    <dbReference type="NCBI Taxonomy" id="439292"/>
    <lineage>
        <taxon>Bacteria</taxon>
        <taxon>Bacillati</taxon>
        <taxon>Bacillota</taxon>
        <taxon>Bacilli</taxon>
        <taxon>Bacillales</taxon>
        <taxon>Bacillaceae</taxon>
        <taxon>Salisediminibacterium</taxon>
    </lineage>
</organism>
<evidence type="ECO:0000313" key="5">
    <source>
        <dbReference type="EMBL" id="ADH98195.1"/>
    </source>
</evidence>
<dbReference type="Pfam" id="PF01436">
    <property type="entry name" value="NHL"/>
    <property type="match status" value="1"/>
</dbReference>
<feature type="repeat" description="NHL" evidence="2">
    <location>
        <begin position="327"/>
        <end position="361"/>
    </location>
</feature>
<name>D6XYN7_BACIE</name>
<dbReference type="PANTHER" id="PTHR13833:SF71">
    <property type="entry name" value="NHL DOMAIN-CONTAINING PROTEIN"/>
    <property type="match status" value="1"/>
</dbReference>
<accession>D6XYN7</accession>
<dbReference type="InterPro" id="IPR011042">
    <property type="entry name" value="6-blade_b-propeller_TolB-like"/>
</dbReference>
<feature type="signal peptide" evidence="4">
    <location>
        <begin position="1"/>
        <end position="41"/>
    </location>
</feature>
<dbReference type="HOGENOM" id="CLU_663346_0_0_9"/>
<reference evidence="5" key="1">
    <citation type="submission" date="2009-10" db="EMBL/GenBank/DDBJ databases">
        <title>Complete sequence of Bacillus selenitireducens MLS10.</title>
        <authorList>
            <consortium name="US DOE Joint Genome Institute"/>
            <person name="Lucas S."/>
            <person name="Copeland A."/>
            <person name="Lapidus A."/>
            <person name="Glavina del Rio T."/>
            <person name="Dalin E."/>
            <person name="Tice H."/>
            <person name="Bruce D."/>
            <person name="Goodwin L."/>
            <person name="Pitluck S."/>
            <person name="Sims D."/>
            <person name="Brettin T."/>
            <person name="Detter J.C."/>
            <person name="Han C."/>
            <person name="Larimer F."/>
            <person name="Land M."/>
            <person name="Hauser L."/>
            <person name="Kyrpides N."/>
            <person name="Ovchinnikova G."/>
            <person name="Stolz J."/>
        </authorList>
    </citation>
    <scope>NUCLEOTIDE SEQUENCE [LARGE SCALE GENOMIC DNA]</scope>
    <source>
        <strain evidence="5">MLS10</strain>
    </source>
</reference>
<evidence type="ECO:0000256" key="1">
    <source>
        <dbReference type="ARBA" id="ARBA00022737"/>
    </source>
</evidence>
<dbReference type="Proteomes" id="UP000000271">
    <property type="component" value="Chromosome"/>
</dbReference>
<dbReference type="PANTHER" id="PTHR13833">
    <property type="match status" value="1"/>
</dbReference>
<dbReference type="SUPFAM" id="SSF101898">
    <property type="entry name" value="NHL repeat"/>
    <property type="match status" value="1"/>
</dbReference>